<evidence type="ECO:0000313" key="2">
    <source>
        <dbReference type="EMBL" id="KAK7241177.1"/>
    </source>
</evidence>
<evidence type="ECO:0000313" key="3">
    <source>
        <dbReference type="Proteomes" id="UP001363151"/>
    </source>
</evidence>
<dbReference type="EMBL" id="JBBJCI010000204">
    <property type="protein sequence ID" value="KAK7241177.1"/>
    <property type="molecule type" value="Genomic_DNA"/>
</dbReference>
<organism evidence="2 3">
    <name type="scientific">Aureococcus anophagefferens</name>
    <name type="common">Harmful bloom alga</name>
    <dbReference type="NCBI Taxonomy" id="44056"/>
    <lineage>
        <taxon>Eukaryota</taxon>
        <taxon>Sar</taxon>
        <taxon>Stramenopiles</taxon>
        <taxon>Ochrophyta</taxon>
        <taxon>Pelagophyceae</taxon>
        <taxon>Pelagomonadales</taxon>
        <taxon>Pelagomonadaceae</taxon>
        <taxon>Aureococcus</taxon>
    </lineage>
</organism>
<protein>
    <submittedName>
        <fullName evidence="2">Uncharacterized protein</fullName>
    </submittedName>
</protein>
<gene>
    <name evidence="2" type="ORF">SO694_00051045</name>
</gene>
<dbReference type="Gene3D" id="2.60.120.560">
    <property type="entry name" value="Exo-inulinase, domain 1"/>
    <property type="match status" value="1"/>
</dbReference>
<accession>A0ABR1FY92</accession>
<feature type="region of interest" description="Disordered" evidence="1">
    <location>
        <begin position="193"/>
        <end position="256"/>
    </location>
</feature>
<feature type="compositionally biased region" description="Polar residues" evidence="1">
    <location>
        <begin position="215"/>
        <end position="228"/>
    </location>
</feature>
<dbReference type="Proteomes" id="UP001363151">
    <property type="component" value="Unassembled WGS sequence"/>
</dbReference>
<name>A0ABR1FY92_AURAN</name>
<keyword evidence="3" id="KW-1185">Reference proteome</keyword>
<reference evidence="2 3" key="1">
    <citation type="submission" date="2024-03" db="EMBL/GenBank/DDBJ databases">
        <title>Aureococcus anophagefferens CCMP1851 and Kratosvirus quantuckense: Draft genome of a second virus-susceptible host strain in the model system.</title>
        <authorList>
            <person name="Chase E."/>
            <person name="Truchon A.R."/>
            <person name="Schepens W."/>
            <person name="Wilhelm S.W."/>
        </authorList>
    </citation>
    <scope>NUCLEOTIDE SEQUENCE [LARGE SCALE GENOMIC DNA]</scope>
    <source>
        <strain evidence="2 3">CCMP1851</strain>
    </source>
</reference>
<comment type="caution">
    <text evidence="2">The sequence shown here is derived from an EMBL/GenBank/DDBJ whole genome shotgun (WGS) entry which is preliminary data.</text>
</comment>
<sequence length="467" mass="50758">MEERAQLFADEAATTKLEDAPSPNHERWLGRRVLLLAAAALSGLAAGARLRQRGDGMATLARTLVPRGGGGGLRRSRGRDDDDIVYCDYDDYLVTAPVDCVPNNNMGACPWCDINCVSDDAQDRLPTCHWCLVHCATPFTYAPTTGSTAIPTKLPSSVPSYAPTYDPTTYPTSLPYPAPTKYPTGGPSAYPTAYPTLSPTTADPTGVPTAAPSYVPTSVPTAVPSSRPTGAPSYAPTTLPSNAPTPAPTGAPSYAPSSAPTNGYVVAFCEDPTIDTWAVQSGDFAYDQYFEGRGCCMQSRDEDHVSIYGSTDKYGDDETSLYTYASAAYRAFIVYIRVQRWVEKATYFDDQEGYACKVNTESSGDTATLVLREYDGGEDHAGYTIDESDSFTFNLDTWYKLHIRAKGKRLYCFLYYVDEPNVIVAEASGTDNTYSSGYIGVGSYRDDYGPHYWGYIRFDGTPLNDDD</sequence>
<proteinExistence type="predicted"/>
<evidence type="ECO:0000256" key="1">
    <source>
        <dbReference type="SAM" id="MobiDB-lite"/>
    </source>
</evidence>